<dbReference type="Pfam" id="PF13185">
    <property type="entry name" value="GAF_2"/>
    <property type="match status" value="1"/>
</dbReference>
<sequence length="249" mass="28811">MSLTLIVSLAIRLMAMAWSIVLLRRMRDWRMSFLTVMLGLMALRQGLTLMTGNHWTVSGIGHLTELPGLVVSFMALLTVFFLERIITEQKRTENHIQHLQRVLKAIRDVNQLIARQKDQKELLQETCEILARTRNYKLVWIGLVQKGTKEILVAAKAGLEEGYLQNIKITWDDSATGEGPTGTAVKTKKPCTMRNITRDPRYLPWRKRHSGGAMPHRLPFPWFMKTGYLVRSMCIHLFRMPLTKKRWLC</sequence>
<organism evidence="4 5">
    <name type="scientific">Desulfolithobacter dissulfuricans</name>
    <dbReference type="NCBI Taxonomy" id="2795293"/>
    <lineage>
        <taxon>Bacteria</taxon>
        <taxon>Pseudomonadati</taxon>
        <taxon>Thermodesulfobacteriota</taxon>
        <taxon>Desulfobulbia</taxon>
        <taxon>Desulfobulbales</taxon>
        <taxon>Desulfobulbaceae</taxon>
        <taxon>Desulfolithobacter</taxon>
    </lineage>
</organism>
<dbReference type="InterPro" id="IPR029016">
    <property type="entry name" value="GAF-like_dom_sf"/>
</dbReference>
<feature type="domain" description="GAF" evidence="3">
    <location>
        <begin position="117"/>
        <end position="211"/>
    </location>
</feature>
<gene>
    <name evidence="4" type="ORF">GF1_23960</name>
</gene>
<feature type="transmembrane region" description="Helical" evidence="2">
    <location>
        <begin position="30"/>
        <end position="47"/>
    </location>
</feature>
<reference evidence="4" key="1">
    <citation type="submission" date="2020-12" db="EMBL/GenBank/DDBJ databases">
        <title>Desulfobium dissulfuricans gen. nov., sp. nov., a novel mesophilic, sulfate-reducing bacterium isolated from a deep-sea hydrothermal vent.</title>
        <authorList>
            <person name="Hashimoto Y."/>
            <person name="Tame A."/>
            <person name="Sawayama S."/>
            <person name="Miyazaki J."/>
            <person name="Takai K."/>
            <person name="Nakagawa S."/>
        </authorList>
    </citation>
    <scope>NUCLEOTIDE SEQUENCE</scope>
    <source>
        <strain evidence="4">GF1</strain>
    </source>
</reference>
<dbReference type="EMBL" id="AP024233">
    <property type="protein sequence ID" value="BCO10020.1"/>
    <property type="molecule type" value="Genomic_DNA"/>
</dbReference>
<feature type="coiled-coil region" evidence="1">
    <location>
        <begin position="99"/>
        <end position="133"/>
    </location>
</feature>
<evidence type="ECO:0000256" key="1">
    <source>
        <dbReference type="SAM" id="Coils"/>
    </source>
</evidence>
<evidence type="ECO:0000259" key="3">
    <source>
        <dbReference type="Pfam" id="PF13185"/>
    </source>
</evidence>
<feature type="transmembrane region" description="Helical" evidence="2">
    <location>
        <begin position="59"/>
        <end position="82"/>
    </location>
</feature>
<keyword evidence="2" id="KW-0812">Transmembrane</keyword>
<dbReference type="KEGG" id="ddu:GF1_23960"/>
<dbReference type="Gene3D" id="3.30.450.40">
    <property type="match status" value="1"/>
</dbReference>
<dbReference type="SUPFAM" id="SSF55781">
    <property type="entry name" value="GAF domain-like"/>
    <property type="match status" value="1"/>
</dbReference>
<accession>A0A915U371</accession>
<keyword evidence="1" id="KW-0175">Coiled coil</keyword>
<keyword evidence="2" id="KW-0472">Membrane</keyword>
<keyword evidence="5" id="KW-1185">Reference proteome</keyword>
<name>A0A915U371_9BACT</name>
<protein>
    <recommendedName>
        <fullName evidence="3">GAF domain-containing protein</fullName>
    </recommendedName>
</protein>
<evidence type="ECO:0000313" key="4">
    <source>
        <dbReference type="EMBL" id="BCO10020.1"/>
    </source>
</evidence>
<dbReference type="InterPro" id="IPR003018">
    <property type="entry name" value="GAF"/>
</dbReference>
<feature type="transmembrane region" description="Helical" evidence="2">
    <location>
        <begin position="6"/>
        <end position="23"/>
    </location>
</feature>
<evidence type="ECO:0000256" key="2">
    <source>
        <dbReference type="SAM" id="Phobius"/>
    </source>
</evidence>
<dbReference type="Proteomes" id="UP001063350">
    <property type="component" value="Chromosome"/>
</dbReference>
<keyword evidence="2" id="KW-1133">Transmembrane helix</keyword>
<evidence type="ECO:0000313" key="5">
    <source>
        <dbReference type="Proteomes" id="UP001063350"/>
    </source>
</evidence>
<dbReference type="AlphaFoldDB" id="A0A915U371"/>
<proteinExistence type="predicted"/>